<dbReference type="InterPro" id="IPR044746">
    <property type="entry name" value="ABCC_6TM_D1"/>
</dbReference>
<sequence length="1383" mass="156025">MDFIVLAFCLVFLVWVLMEFLKKRRGNCGTEGPLKMAKTKPCSTRRRGKRWPLVLVSWWCFSSVRDLVIVIFSLLHHFKSIRVPKFIPKSNIIDFATLPLSVLFFNALLNNTSAKSFNDSTQPLLAEEIEKSVRFRNSDAFSCAGIWSHLTFRWLNPLFEKGHREKLELQDIPEIPHSDTADEASSSLEESLRKQKTQTTSLPRAILHAIWRPLIINGVYAGVNTTASYIGPLLIPSFVSFLSTKDDNLNRQNGMILASIFFIAKTLESLTQRQWYFGAHRIGIRVRAALMVLIYKKTLSVKYGGLSNGKIINFVNVDVERIGDFCWYFHGIWLLPVQVMFALVILYRNLGALPSVAALLTTIFVMVSNTPLANMQENLHTKIMDAKDSRLKATSEVLKSIRVLKLHSWEPSFLKKLLQLRETERSWLKRYLYTSSAVVFLFWASPTLVSVITFGACIILGTPLTSGTVLSALATFRILQEPIYNLPELISMIAQTKVSIDRLQHFIREEDQKRLIFYHESGAPRVAIEVEAGEYAWENRDAKRPTIKITEKISMPKGCKIAICGPVGSGKTSFLCSILGEIPRISGLRTKIYGSTAFVPQSAWIQTGTIRDNVLFGKEMQRELYENVVEACALNHDMEKWAGGDLSVLGERGMNLSGGQKQRIQMARALYSNSDTYLLDDPFSAVDAHTGAHMFKKCLMQLLHNKTVVYVTHQLEFLDVADLVLVMKDGRIVESGKYQDLISNHDGELVRQISAHGHSLNQVSHSKRIGSGKSYSHNKQMELTEEIFVDLSRSNRVSDRNLQEESETGRVKWHVYSTFVSCAYKGALVPIILLCQVLFQGLQMASNYWIAWGSEEEGRVTKERLIGIFALLSGGSSFFILGRAILLSTIAIETAQRLFLGMIGSILRAPISFFDSTPSSRILKRSSTDQSIVDTDIPYRLAGLAFALIQLLSIVFLMSHVAWQVFVLFVIVFSVSIWYQARKIFIFLELARMVPIRQAPILQHFSESTSGATVIRSFNQESRFMKKNLDLIDEYSRAAFHNAGTMEWLCVRINFLFNSVFFFLLVILVSLPRSAIDPSLAGLAATYGLNLSVLQAWVIWNFCNVENKMISVERILQFTSIPSEAPLINENFRPEAEWPVNGKIDIENLHVQYSPDLPKVLRGITCTFLGENKIGIVGRTGSGKSTLIQALFRVVEHTEGRILIDNIDISKIGLQDLRSRLSIIPQDPVLFQGTVRINLDPLQEHEDQEIWEVLHKCHLAENVKQDQRLLDAPVAEDGENWSVGQRQLLLQRRRILVLDEATASVDTATDNVIQKTIREETNGSTVITVAHRIPTVIDNDLVLVLGEGKIIEYDIPAKLLEDSSSAFSSLVMEFLRRSSTVND</sequence>
<evidence type="ECO:0000256" key="10">
    <source>
        <dbReference type="ARBA" id="ARBA00022989"/>
    </source>
</evidence>
<keyword evidence="10 14" id="KW-1133">Transmembrane helix</keyword>
<evidence type="ECO:0000256" key="3">
    <source>
        <dbReference type="ARBA" id="ARBA00012191"/>
    </source>
</evidence>
<keyword evidence="6" id="KW-0677">Repeat</keyword>
<dbReference type="FunFam" id="1.20.1560.10:FF:000003">
    <property type="entry name" value="ABC transporter C family member 10"/>
    <property type="match status" value="1"/>
</dbReference>
<dbReference type="Pfam" id="PF00005">
    <property type="entry name" value="ABC_tran"/>
    <property type="match status" value="2"/>
</dbReference>
<dbReference type="InterPro" id="IPR017871">
    <property type="entry name" value="ABC_transporter-like_CS"/>
</dbReference>
<evidence type="ECO:0000256" key="12">
    <source>
        <dbReference type="ARBA" id="ARBA00034018"/>
    </source>
</evidence>
<dbReference type="CDD" id="cd03250">
    <property type="entry name" value="ABCC_MRP_domain1"/>
    <property type="match status" value="1"/>
</dbReference>
<keyword evidence="4" id="KW-0813">Transport</keyword>
<evidence type="ECO:0000256" key="13">
    <source>
        <dbReference type="SAM" id="MobiDB-lite"/>
    </source>
</evidence>
<evidence type="ECO:0000313" key="18">
    <source>
        <dbReference type="Proteomes" id="UP000250235"/>
    </source>
</evidence>
<dbReference type="GO" id="GO:0016887">
    <property type="term" value="F:ATP hydrolysis activity"/>
    <property type="evidence" value="ECO:0007669"/>
    <property type="project" value="InterPro"/>
</dbReference>
<evidence type="ECO:0000256" key="5">
    <source>
        <dbReference type="ARBA" id="ARBA00022692"/>
    </source>
</evidence>
<feature type="domain" description="ABC transmembrane type-1" evidence="16">
    <location>
        <begin position="831"/>
        <end position="1107"/>
    </location>
</feature>
<keyword evidence="8" id="KW-0067">ATP-binding</keyword>
<dbReference type="InterPro" id="IPR036640">
    <property type="entry name" value="ABC1_TM_sf"/>
</dbReference>
<proteinExistence type="inferred from homology"/>
<dbReference type="CDD" id="cd03244">
    <property type="entry name" value="ABCC_MRP_domain2"/>
    <property type="match status" value="1"/>
</dbReference>
<dbReference type="EC" id="7.6.2.2" evidence="3"/>
<dbReference type="InterPro" id="IPR011527">
    <property type="entry name" value="ABC1_TM_dom"/>
</dbReference>
<dbReference type="GO" id="GO:0008559">
    <property type="term" value="F:ABC-type xenobiotic transporter activity"/>
    <property type="evidence" value="ECO:0007669"/>
    <property type="project" value="UniProtKB-EC"/>
</dbReference>
<dbReference type="GO" id="GO:0016020">
    <property type="term" value="C:membrane"/>
    <property type="evidence" value="ECO:0007669"/>
    <property type="project" value="UniProtKB-SubCell"/>
</dbReference>
<comment type="catalytic activity">
    <reaction evidence="12">
        <text>ATP + H2O + xenobioticSide 1 = ADP + phosphate + xenobioticSide 2.</text>
        <dbReference type="EC" id="7.6.2.2"/>
    </reaction>
</comment>
<dbReference type="PROSITE" id="PS50929">
    <property type="entry name" value="ABC_TM1F"/>
    <property type="match status" value="2"/>
</dbReference>
<dbReference type="PROSITE" id="PS00211">
    <property type="entry name" value="ABC_TRANSPORTER_1"/>
    <property type="match status" value="1"/>
</dbReference>
<dbReference type="Gene3D" id="1.20.1560.10">
    <property type="entry name" value="ABC transporter type 1, transmembrane domain"/>
    <property type="match status" value="2"/>
</dbReference>
<feature type="domain" description="ABC transporter" evidence="15">
    <location>
        <begin position="528"/>
        <end position="754"/>
    </location>
</feature>
<dbReference type="InterPro" id="IPR003439">
    <property type="entry name" value="ABC_transporter-like_ATP-bd"/>
</dbReference>
<dbReference type="SUPFAM" id="SSF90123">
    <property type="entry name" value="ABC transporter transmembrane region"/>
    <property type="match status" value="2"/>
</dbReference>
<feature type="region of interest" description="Disordered" evidence="13">
    <location>
        <begin position="177"/>
        <end position="196"/>
    </location>
</feature>
<keyword evidence="7" id="KW-0547">Nucleotide-binding</keyword>
<dbReference type="SMART" id="SM00382">
    <property type="entry name" value="AAA"/>
    <property type="match status" value="2"/>
</dbReference>
<keyword evidence="5 14" id="KW-0812">Transmembrane</keyword>
<comment type="similarity">
    <text evidence="2">Belongs to the ABC transporter superfamily. ABCC family. Conjugate transporter (TC 3.A.1.208) subfamily.</text>
</comment>
<reference evidence="17 18" key="1">
    <citation type="journal article" date="2015" name="Proc. Natl. Acad. Sci. U.S.A.">
        <title>The resurrection genome of Boea hygrometrica: A blueprint for survival of dehydration.</title>
        <authorList>
            <person name="Xiao L."/>
            <person name="Yang G."/>
            <person name="Zhang L."/>
            <person name="Yang X."/>
            <person name="Zhao S."/>
            <person name="Ji Z."/>
            <person name="Zhou Q."/>
            <person name="Hu M."/>
            <person name="Wang Y."/>
            <person name="Chen M."/>
            <person name="Xu Y."/>
            <person name="Jin H."/>
            <person name="Xiao X."/>
            <person name="Hu G."/>
            <person name="Bao F."/>
            <person name="Hu Y."/>
            <person name="Wan P."/>
            <person name="Li L."/>
            <person name="Deng X."/>
            <person name="Kuang T."/>
            <person name="Xiang C."/>
            <person name="Zhu J.K."/>
            <person name="Oliver M.J."/>
            <person name="He Y."/>
        </authorList>
    </citation>
    <scope>NUCLEOTIDE SEQUENCE [LARGE SCALE GENOMIC DNA]</scope>
    <source>
        <strain evidence="18">cv. XS01</strain>
    </source>
</reference>
<dbReference type="SUPFAM" id="SSF52540">
    <property type="entry name" value="P-loop containing nucleoside triphosphate hydrolases"/>
    <property type="match status" value="2"/>
</dbReference>
<dbReference type="CDD" id="cd18580">
    <property type="entry name" value="ABC_6TM_ABCC_D2"/>
    <property type="match status" value="1"/>
</dbReference>
<dbReference type="OrthoDB" id="6500128at2759"/>
<evidence type="ECO:0000256" key="8">
    <source>
        <dbReference type="ARBA" id="ARBA00022840"/>
    </source>
</evidence>
<evidence type="ECO:0000256" key="14">
    <source>
        <dbReference type="SAM" id="Phobius"/>
    </source>
</evidence>
<feature type="domain" description="ABC transporter" evidence="15">
    <location>
        <begin position="1144"/>
        <end position="1372"/>
    </location>
</feature>
<feature type="transmembrane region" description="Helical" evidence="14">
    <location>
        <begin position="1080"/>
        <end position="1100"/>
    </location>
</feature>
<feature type="transmembrane region" description="Helical" evidence="14">
    <location>
        <begin position="325"/>
        <end position="347"/>
    </location>
</feature>
<dbReference type="FunFam" id="3.40.50.300:FF:000163">
    <property type="entry name" value="Multidrug resistance-associated protein member 4"/>
    <property type="match status" value="1"/>
</dbReference>
<comment type="subcellular location">
    <subcellularLocation>
        <location evidence="1">Membrane</location>
        <topology evidence="1">Multi-pass membrane protein</topology>
    </subcellularLocation>
</comment>
<dbReference type="PROSITE" id="PS50893">
    <property type="entry name" value="ABC_TRANSPORTER_2"/>
    <property type="match status" value="2"/>
</dbReference>
<feature type="transmembrane region" description="Helical" evidence="14">
    <location>
        <begin position="865"/>
        <end position="892"/>
    </location>
</feature>
<organism evidence="17 18">
    <name type="scientific">Dorcoceras hygrometricum</name>
    <dbReference type="NCBI Taxonomy" id="472368"/>
    <lineage>
        <taxon>Eukaryota</taxon>
        <taxon>Viridiplantae</taxon>
        <taxon>Streptophyta</taxon>
        <taxon>Embryophyta</taxon>
        <taxon>Tracheophyta</taxon>
        <taxon>Spermatophyta</taxon>
        <taxon>Magnoliopsida</taxon>
        <taxon>eudicotyledons</taxon>
        <taxon>Gunneridae</taxon>
        <taxon>Pentapetalae</taxon>
        <taxon>asterids</taxon>
        <taxon>lamiids</taxon>
        <taxon>Lamiales</taxon>
        <taxon>Gesneriaceae</taxon>
        <taxon>Didymocarpoideae</taxon>
        <taxon>Trichosporeae</taxon>
        <taxon>Loxocarpinae</taxon>
        <taxon>Dorcoceras</taxon>
    </lineage>
</organism>
<dbReference type="FunFam" id="1.20.1560.10:FF:000002">
    <property type="entry name" value="ABC transporter C family member 5"/>
    <property type="match status" value="1"/>
</dbReference>
<evidence type="ECO:0000256" key="6">
    <source>
        <dbReference type="ARBA" id="ARBA00022737"/>
    </source>
</evidence>
<feature type="transmembrane region" description="Helical" evidence="14">
    <location>
        <begin position="56"/>
        <end position="75"/>
    </location>
</feature>
<dbReference type="Pfam" id="PF00664">
    <property type="entry name" value="ABC_membrane"/>
    <property type="match status" value="2"/>
</dbReference>
<dbReference type="PANTHER" id="PTHR24223">
    <property type="entry name" value="ATP-BINDING CASSETTE SUB-FAMILY C"/>
    <property type="match status" value="1"/>
</dbReference>
<feature type="transmembrane region" description="Helical" evidence="14">
    <location>
        <begin position="431"/>
        <end position="461"/>
    </location>
</feature>
<feature type="domain" description="ABC transmembrane type-1" evidence="16">
    <location>
        <begin position="215"/>
        <end position="495"/>
    </location>
</feature>
<evidence type="ECO:0000313" key="17">
    <source>
        <dbReference type="EMBL" id="KZV44420.1"/>
    </source>
</evidence>
<dbReference type="InterPro" id="IPR003593">
    <property type="entry name" value="AAA+_ATPase"/>
</dbReference>
<evidence type="ECO:0000259" key="16">
    <source>
        <dbReference type="PROSITE" id="PS50929"/>
    </source>
</evidence>
<evidence type="ECO:0000256" key="4">
    <source>
        <dbReference type="ARBA" id="ARBA00022448"/>
    </source>
</evidence>
<name>A0A2Z7CBK6_9LAMI</name>
<dbReference type="PANTHER" id="PTHR24223:SF222">
    <property type="entry name" value="OS01G0902100 PROTEIN"/>
    <property type="match status" value="1"/>
</dbReference>
<gene>
    <name evidence="17" type="ORF">F511_27003</name>
</gene>
<keyword evidence="11 14" id="KW-0472">Membrane</keyword>
<dbReference type="InterPro" id="IPR050173">
    <property type="entry name" value="ABC_transporter_C-like"/>
</dbReference>
<feature type="transmembrane region" description="Helical" evidence="14">
    <location>
        <begin position="353"/>
        <end position="372"/>
    </location>
</feature>
<dbReference type="GO" id="GO:0005524">
    <property type="term" value="F:ATP binding"/>
    <property type="evidence" value="ECO:0007669"/>
    <property type="project" value="UniProtKB-KW"/>
</dbReference>
<dbReference type="CDD" id="cd18579">
    <property type="entry name" value="ABC_6TM_ABCC_D1"/>
    <property type="match status" value="1"/>
</dbReference>
<dbReference type="Gene3D" id="3.40.50.300">
    <property type="entry name" value="P-loop containing nucleotide triphosphate hydrolases"/>
    <property type="match status" value="2"/>
</dbReference>
<feature type="transmembrane region" description="Helical" evidence="14">
    <location>
        <begin position="961"/>
        <end position="979"/>
    </location>
</feature>
<evidence type="ECO:0000256" key="1">
    <source>
        <dbReference type="ARBA" id="ARBA00004141"/>
    </source>
</evidence>
<dbReference type="InterPro" id="IPR027417">
    <property type="entry name" value="P-loop_NTPase"/>
</dbReference>
<dbReference type="InterPro" id="IPR044726">
    <property type="entry name" value="ABCC_6TM_D2"/>
</dbReference>
<evidence type="ECO:0000256" key="2">
    <source>
        <dbReference type="ARBA" id="ARBA00009726"/>
    </source>
</evidence>
<evidence type="ECO:0000256" key="11">
    <source>
        <dbReference type="ARBA" id="ARBA00023136"/>
    </source>
</evidence>
<dbReference type="EMBL" id="KQ997004">
    <property type="protein sequence ID" value="KZV44420.1"/>
    <property type="molecule type" value="Genomic_DNA"/>
</dbReference>
<dbReference type="Proteomes" id="UP000250235">
    <property type="component" value="Unassembled WGS sequence"/>
</dbReference>
<feature type="transmembrane region" description="Helical" evidence="14">
    <location>
        <begin position="1055"/>
        <end position="1074"/>
    </location>
</feature>
<dbReference type="FunFam" id="3.40.50.300:FF:000973">
    <property type="entry name" value="Multidrug resistance-associated protein 4"/>
    <property type="match status" value="1"/>
</dbReference>
<evidence type="ECO:0000259" key="15">
    <source>
        <dbReference type="PROSITE" id="PS50893"/>
    </source>
</evidence>
<keyword evidence="9" id="KW-1278">Translocase</keyword>
<feature type="transmembrane region" description="Helical" evidence="14">
    <location>
        <begin position="937"/>
        <end position="955"/>
    </location>
</feature>
<keyword evidence="18" id="KW-1185">Reference proteome</keyword>
<evidence type="ECO:0000256" key="9">
    <source>
        <dbReference type="ARBA" id="ARBA00022967"/>
    </source>
</evidence>
<protein>
    <recommendedName>
        <fullName evidence="3">ABC-type xenobiotic transporter</fullName>
        <ecNumber evidence="3">7.6.2.2</ecNumber>
    </recommendedName>
</protein>
<accession>A0A2Z7CBK6</accession>
<evidence type="ECO:0000256" key="7">
    <source>
        <dbReference type="ARBA" id="ARBA00022741"/>
    </source>
</evidence>